<name>A0A7W4JTW3_9PROT</name>
<feature type="transmembrane region" description="Helical" evidence="5">
    <location>
        <begin position="246"/>
        <end position="271"/>
    </location>
</feature>
<evidence type="ECO:0000313" key="7">
    <source>
        <dbReference type="EMBL" id="MBB2190804.1"/>
    </source>
</evidence>
<feature type="transmembrane region" description="Helical" evidence="5">
    <location>
        <begin position="197"/>
        <end position="215"/>
    </location>
</feature>
<dbReference type="AlphaFoldDB" id="A0A7W4JTW3"/>
<feature type="domain" description="Major facilitator superfamily (MFS) profile" evidence="6">
    <location>
        <begin position="41"/>
        <end position="433"/>
    </location>
</feature>
<dbReference type="PANTHER" id="PTHR11662">
    <property type="entry name" value="SOLUTE CARRIER FAMILY 17"/>
    <property type="match status" value="1"/>
</dbReference>
<evidence type="ECO:0000256" key="5">
    <source>
        <dbReference type="SAM" id="Phobius"/>
    </source>
</evidence>
<evidence type="ECO:0000256" key="2">
    <source>
        <dbReference type="ARBA" id="ARBA00022692"/>
    </source>
</evidence>
<feature type="transmembrane region" description="Helical" evidence="5">
    <location>
        <begin position="407"/>
        <end position="428"/>
    </location>
</feature>
<dbReference type="InterPro" id="IPR020846">
    <property type="entry name" value="MFS_dom"/>
</dbReference>
<dbReference type="Pfam" id="PF07690">
    <property type="entry name" value="MFS_1"/>
    <property type="match status" value="1"/>
</dbReference>
<feature type="transmembrane region" description="Helical" evidence="5">
    <location>
        <begin position="74"/>
        <end position="97"/>
    </location>
</feature>
<feature type="transmembrane region" description="Helical" evidence="5">
    <location>
        <begin position="103"/>
        <end position="124"/>
    </location>
</feature>
<accession>A0A7W4JTW3</accession>
<dbReference type="InterPro" id="IPR050382">
    <property type="entry name" value="MFS_Na/Anion_cotransporter"/>
</dbReference>
<keyword evidence="8" id="KW-1185">Reference proteome</keyword>
<reference evidence="7 8" key="1">
    <citation type="submission" date="2020-04" db="EMBL/GenBank/DDBJ databases">
        <title>Description of novel Gluconacetobacter.</title>
        <authorList>
            <person name="Sombolestani A."/>
        </authorList>
    </citation>
    <scope>NUCLEOTIDE SEQUENCE [LARGE SCALE GENOMIC DNA]</scope>
    <source>
        <strain evidence="7 8">LMG 21311</strain>
    </source>
</reference>
<dbReference type="RefSeq" id="WP_183119948.1">
    <property type="nucleotide sequence ID" value="NZ_JABEQF010000009.1"/>
</dbReference>
<organism evidence="7 8">
    <name type="scientific">Gluconacetobacter azotocaptans</name>
    <dbReference type="NCBI Taxonomy" id="142834"/>
    <lineage>
        <taxon>Bacteria</taxon>
        <taxon>Pseudomonadati</taxon>
        <taxon>Pseudomonadota</taxon>
        <taxon>Alphaproteobacteria</taxon>
        <taxon>Acetobacterales</taxon>
        <taxon>Acetobacteraceae</taxon>
        <taxon>Gluconacetobacter</taxon>
    </lineage>
</organism>
<feature type="transmembrane region" description="Helical" evidence="5">
    <location>
        <begin position="342"/>
        <end position="363"/>
    </location>
</feature>
<comment type="subcellular location">
    <subcellularLocation>
        <location evidence="1">Membrane</location>
        <topology evidence="1">Multi-pass membrane protein</topology>
    </subcellularLocation>
</comment>
<evidence type="ECO:0000256" key="3">
    <source>
        <dbReference type="ARBA" id="ARBA00022989"/>
    </source>
</evidence>
<evidence type="ECO:0000256" key="1">
    <source>
        <dbReference type="ARBA" id="ARBA00004141"/>
    </source>
</evidence>
<evidence type="ECO:0000313" key="8">
    <source>
        <dbReference type="Proteomes" id="UP000555756"/>
    </source>
</evidence>
<dbReference type="GO" id="GO:0022857">
    <property type="term" value="F:transmembrane transporter activity"/>
    <property type="evidence" value="ECO:0007669"/>
    <property type="project" value="InterPro"/>
</dbReference>
<feature type="transmembrane region" description="Helical" evidence="5">
    <location>
        <begin position="283"/>
        <end position="303"/>
    </location>
</feature>
<dbReference type="PANTHER" id="PTHR11662:SF399">
    <property type="entry name" value="FI19708P1-RELATED"/>
    <property type="match status" value="1"/>
</dbReference>
<keyword evidence="4 5" id="KW-0472">Membrane</keyword>
<feature type="transmembrane region" description="Helical" evidence="5">
    <location>
        <begin position="315"/>
        <end position="336"/>
    </location>
</feature>
<dbReference type="Proteomes" id="UP000555756">
    <property type="component" value="Unassembled WGS sequence"/>
</dbReference>
<feature type="transmembrane region" description="Helical" evidence="5">
    <location>
        <begin position="136"/>
        <end position="157"/>
    </location>
</feature>
<evidence type="ECO:0000256" key="4">
    <source>
        <dbReference type="ARBA" id="ARBA00023136"/>
    </source>
</evidence>
<proteinExistence type="predicted"/>
<keyword evidence="3 5" id="KW-1133">Transmembrane helix</keyword>
<comment type="caution">
    <text evidence="7">The sequence shown here is derived from an EMBL/GenBank/DDBJ whole genome shotgun (WGS) entry which is preliminary data.</text>
</comment>
<dbReference type="GO" id="GO:0016020">
    <property type="term" value="C:membrane"/>
    <property type="evidence" value="ECO:0007669"/>
    <property type="project" value="UniProtKB-SubCell"/>
</dbReference>
<feature type="transmembrane region" description="Helical" evidence="5">
    <location>
        <begin position="375"/>
        <end position="395"/>
    </location>
</feature>
<dbReference type="EMBL" id="JABEQF010000009">
    <property type="protein sequence ID" value="MBB2190804.1"/>
    <property type="molecule type" value="Genomic_DNA"/>
</dbReference>
<sequence length="446" mass="48600">MSTCGLILLLRGGLFLSDVLAIDHEPSDTSARARPQRWWVLFCLIVPFGVFMTMDKEVLVVLAPAIHDEFAISYLSLSKILSAVAWGYAICQIPSGILVDLCGARLVLAASCVIWSTIVFVTPFCREPSSLTIARFLLGCVQAPVIAASVLALRHWFDVRERATTSAAVIGGTYVGSALGGPLTSFIASQARWQTCFFVYGVLGLLFTMVFLSLYPNFKIIRPVGDGRGKQGLRAANLAILRKSQFWAIGMMYFSLVAVESFFQSLMPIFLNLRWHVSVANSGWLFAFPWITLCVSVAVNGALSDYIAKRWRSIRLARTPLAVCGFLLGTASLSVALVSQNFILSIVLLCVSLFGVGMAQVSIWSSIQDIGDRTLAFLTGWVQFAGNSASGFVPIVMMGQVHPHSGWGTAAALVVPFGVFGVIMTFFVRPHRKLHQSDGTRARIVN</sequence>
<gene>
    <name evidence="7" type="ORF">HLH34_12675</name>
</gene>
<keyword evidence="2 5" id="KW-0812">Transmembrane</keyword>
<dbReference type="InterPro" id="IPR036259">
    <property type="entry name" value="MFS_trans_sf"/>
</dbReference>
<dbReference type="Gene3D" id="1.20.1250.20">
    <property type="entry name" value="MFS general substrate transporter like domains"/>
    <property type="match status" value="2"/>
</dbReference>
<dbReference type="PROSITE" id="PS50850">
    <property type="entry name" value="MFS"/>
    <property type="match status" value="1"/>
</dbReference>
<dbReference type="SUPFAM" id="SSF103473">
    <property type="entry name" value="MFS general substrate transporter"/>
    <property type="match status" value="1"/>
</dbReference>
<evidence type="ECO:0000259" key="6">
    <source>
        <dbReference type="PROSITE" id="PS50850"/>
    </source>
</evidence>
<dbReference type="InterPro" id="IPR011701">
    <property type="entry name" value="MFS"/>
</dbReference>
<feature type="transmembrane region" description="Helical" evidence="5">
    <location>
        <begin position="37"/>
        <end position="54"/>
    </location>
</feature>
<protein>
    <submittedName>
        <fullName evidence="7">MFS transporter</fullName>
    </submittedName>
</protein>